<evidence type="ECO:0000256" key="14">
    <source>
        <dbReference type="ARBA" id="ARBA00023004"/>
    </source>
</evidence>
<evidence type="ECO:0000256" key="18">
    <source>
        <dbReference type="ARBA" id="ARBA00029586"/>
    </source>
</evidence>
<reference evidence="23 24" key="1">
    <citation type="submission" date="2017-09" db="EMBL/GenBank/DDBJ databases">
        <title>Bacterial strain isolated from the female urinary microbiota.</title>
        <authorList>
            <person name="Thomas-White K."/>
            <person name="Kumar N."/>
            <person name="Forster S."/>
            <person name="Putonti C."/>
            <person name="Lawley T."/>
            <person name="Wolfe A.J."/>
        </authorList>
    </citation>
    <scope>NUCLEOTIDE SEQUENCE [LARGE SCALE GENOMIC DNA]</scope>
    <source>
        <strain evidence="23 24">UMB1301</strain>
    </source>
</reference>
<evidence type="ECO:0000256" key="3">
    <source>
        <dbReference type="ARBA" id="ARBA00010651"/>
    </source>
</evidence>
<keyword evidence="11" id="KW-0249">Electron transport</keyword>
<keyword evidence="7" id="KW-0679">Respiratory chain</keyword>
<dbReference type="Proteomes" id="UP000235598">
    <property type="component" value="Unassembled WGS sequence"/>
</dbReference>
<keyword evidence="5" id="KW-0813">Transport</keyword>
<dbReference type="Pfam" id="PF00355">
    <property type="entry name" value="Rieske"/>
    <property type="match status" value="1"/>
</dbReference>
<keyword evidence="17" id="KW-1015">Disulfide bond</keyword>
<keyword evidence="12 21" id="KW-1133">Transmembrane helix</keyword>
<evidence type="ECO:0000256" key="4">
    <source>
        <dbReference type="ARBA" id="ARBA00015816"/>
    </source>
</evidence>
<feature type="transmembrane region" description="Helical" evidence="21">
    <location>
        <begin position="81"/>
        <end position="102"/>
    </location>
</feature>
<evidence type="ECO:0000256" key="19">
    <source>
        <dbReference type="ARBA" id="ARBA00032409"/>
    </source>
</evidence>
<evidence type="ECO:0000256" key="7">
    <source>
        <dbReference type="ARBA" id="ARBA00022660"/>
    </source>
</evidence>
<dbReference type="InterPro" id="IPR014349">
    <property type="entry name" value="Rieske_Fe-S_prot"/>
</dbReference>
<evidence type="ECO:0000256" key="10">
    <source>
        <dbReference type="ARBA" id="ARBA00022723"/>
    </source>
</evidence>
<evidence type="ECO:0000256" key="12">
    <source>
        <dbReference type="ARBA" id="ARBA00022989"/>
    </source>
</evidence>
<comment type="similarity">
    <text evidence="3">Belongs to the Rieske iron-sulfur protein family.</text>
</comment>
<organism evidence="23 24">
    <name type="scientific">Brevibacterium paucivorans</name>
    <dbReference type="NCBI Taxonomy" id="170994"/>
    <lineage>
        <taxon>Bacteria</taxon>
        <taxon>Bacillati</taxon>
        <taxon>Actinomycetota</taxon>
        <taxon>Actinomycetes</taxon>
        <taxon>Micrococcales</taxon>
        <taxon>Brevibacteriaceae</taxon>
        <taxon>Brevibacterium</taxon>
    </lineage>
</organism>
<dbReference type="SUPFAM" id="SSF50022">
    <property type="entry name" value="ISP domain"/>
    <property type="match status" value="1"/>
</dbReference>
<feature type="transmembrane region" description="Helical" evidence="21">
    <location>
        <begin position="46"/>
        <end position="69"/>
    </location>
</feature>
<evidence type="ECO:0000256" key="8">
    <source>
        <dbReference type="ARBA" id="ARBA00022692"/>
    </source>
</evidence>
<sequence>MTSKNLTGTTGQLEQVNGFENPGLPEHKPRLVDSDSGAAKVAERQIAMWFLASMVGTIWFIVSYFLFPLDGTMEALRLQNTMLGLGATLALAGIGIGIVLWAKNLITDVEVVEDRHRIAGSEEDQAIALEILNQAKEESGIARRPLLRNMLITAVAIAPLPAVLVLRDLGPLPGNKLFETLWGPGVRLIQDPGGIPHEGAERPIKLADVTIGSAFHVLPEGIAKSGHPLNEKAKAAVLLMRVDPRELKTDPAKEDWGIDGVVAYSKICTHVGCPVALYEHQTHHLLCPCHQSTFDVTNHCKVIFGPAKRPLPQLPITVDSEGYLVAQRDFPEPVGPTFWEIHTRETETE</sequence>
<dbReference type="GO" id="GO:0051537">
    <property type="term" value="F:2 iron, 2 sulfur cluster binding"/>
    <property type="evidence" value="ECO:0007669"/>
    <property type="project" value="UniProtKB-KW"/>
</dbReference>
<comment type="function">
    <text evidence="1">Iron-sulfur subunit of the cytochrome bc1 complex, an essential component of the respiratory electron transport chain required for ATP synthesis. The bc1 complex catalyzes the oxidation of menaquinol and the reduction of cytochrome c in the respiratory chain. The bc1 complex operates through a Q-cycle mechanism that couples electron transfer to generation of the proton gradient that drives ATP synthesis.</text>
</comment>
<dbReference type="GO" id="GO:0004497">
    <property type="term" value="F:monooxygenase activity"/>
    <property type="evidence" value="ECO:0007669"/>
    <property type="project" value="UniProtKB-ARBA"/>
</dbReference>
<dbReference type="OrthoDB" id="9802613at2"/>
<evidence type="ECO:0000256" key="15">
    <source>
        <dbReference type="ARBA" id="ARBA00023014"/>
    </source>
</evidence>
<dbReference type="Gene3D" id="2.102.10.10">
    <property type="entry name" value="Rieske [2Fe-2S] iron-sulphur domain"/>
    <property type="match status" value="1"/>
</dbReference>
<keyword evidence="15" id="KW-0411">Iron-sulfur</keyword>
<evidence type="ECO:0000313" key="23">
    <source>
        <dbReference type="EMBL" id="PMD06291.1"/>
    </source>
</evidence>
<evidence type="ECO:0000256" key="6">
    <source>
        <dbReference type="ARBA" id="ARBA00022475"/>
    </source>
</evidence>
<feature type="compositionally biased region" description="Polar residues" evidence="20">
    <location>
        <begin position="1"/>
        <end position="15"/>
    </location>
</feature>
<keyword evidence="16 21" id="KW-0472">Membrane</keyword>
<keyword evidence="9" id="KW-0001">2Fe-2S</keyword>
<dbReference type="AlphaFoldDB" id="A0A2N6VQ75"/>
<evidence type="ECO:0000256" key="17">
    <source>
        <dbReference type="ARBA" id="ARBA00023157"/>
    </source>
</evidence>
<keyword evidence="13" id="KW-0560">Oxidoreductase</keyword>
<evidence type="ECO:0000256" key="5">
    <source>
        <dbReference type="ARBA" id="ARBA00022448"/>
    </source>
</evidence>
<name>A0A2N6VQ75_9MICO</name>
<dbReference type="PANTHER" id="PTHR10134">
    <property type="entry name" value="CYTOCHROME B-C1 COMPLEX SUBUNIT RIESKE, MITOCHONDRIAL"/>
    <property type="match status" value="1"/>
</dbReference>
<protein>
    <recommendedName>
        <fullName evidence="4">Cytochrome bc1 complex Rieske iron-sulfur subunit</fullName>
    </recommendedName>
    <alternativeName>
        <fullName evidence="18">Cytochrome bc1 reductase complex subunit QcrA</fullName>
    </alternativeName>
    <alternativeName>
        <fullName evidence="19">Rieske iron-sulfur protein</fullName>
    </alternativeName>
</protein>
<keyword evidence="8 21" id="KW-0812">Transmembrane</keyword>
<evidence type="ECO:0000256" key="13">
    <source>
        <dbReference type="ARBA" id="ARBA00023002"/>
    </source>
</evidence>
<evidence type="ECO:0000256" key="2">
    <source>
        <dbReference type="ARBA" id="ARBA00004651"/>
    </source>
</evidence>
<dbReference type="CDD" id="cd03467">
    <property type="entry name" value="Rieske"/>
    <property type="match status" value="1"/>
</dbReference>
<evidence type="ECO:0000256" key="20">
    <source>
        <dbReference type="SAM" id="MobiDB-lite"/>
    </source>
</evidence>
<feature type="transmembrane region" description="Helical" evidence="21">
    <location>
        <begin position="146"/>
        <end position="166"/>
    </location>
</feature>
<dbReference type="InterPro" id="IPR017941">
    <property type="entry name" value="Rieske_2Fe-2S"/>
</dbReference>
<dbReference type="EMBL" id="PNHK01000001">
    <property type="protein sequence ID" value="PMD06291.1"/>
    <property type="molecule type" value="Genomic_DNA"/>
</dbReference>
<keyword evidence="14" id="KW-0408">Iron</keyword>
<evidence type="ECO:0000256" key="9">
    <source>
        <dbReference type="ARBA" id="ARBA00022714"/>
    </source>
</evidence>
<dbReference type="GO" id="GO:0005886">
    <property type="term" value="C:plasma membrane"/>
    <property type="evidence" value="ECO:0007669"/>
    <property type="project" value="UniProtKB-SubCell"/>
</dbReference>
<comment type="subcellular location">
    <subcellularLocation>
        <location evidence="2">Cell membrane</location>
        <topology evidence="2">Multi-pass membrane protein</topology>
    </subcellularLocation>
</comment>
<dbReference type="GO" id="GO:0016705">
    <property type="term" value="F:oxidoreductase activity, acting on paired donors, with incorporation or reduction of molecular oxygen"/>
    <property type="evidence" value="ECO:0007669"/>
    <property type="project" value="UniProtKB-ARBA"/>
</dbReference>
<dbReference type="RefSeq" id="WP_102237940.1">
    <property type="nucleotide sequence ID" value="NZ_BAAAIM010000005.1"/>
</dbReference>
<evidence type="ECO:0000256" key="21">
    <source>
        <dbReference type="SAM" id="Phobius"/>
    </source>
</evidence>
<gene>
    <name evidence="23" type="ORF">CJ199_02660</name>
</gene>
<accession>A0A2N6VQ75</accession>
<evidence type="ECO:0000256" key="1">
    <source>
        <dbReference type="ARBA" id="ARBA00002494"/>
    </source>
</evidence>
<feature type="domain" description="Rieske" evidence="22">
    <location>
        <begin position="234"/>
        <end position="325"/>
    </location>
</feature>
<evidence type="ECO:0000256" key="16">
    <source>
        <dbReference type="ARBA" id="ARBA00023136"/>
    </source>
</evidence>
<feature type="region of interest" description="Disordered" evidence="20">
    <location>
        <begin position="1"/>
        <end position="32"/>
    </location>
</feature>
<dbReference type="PROSITE" id="PS51296">
    <property type="entry name" value="RIESKE"/>
    <property type="match status" value="1"/>
</dbReference>
<proteinExistence type="inferred from homology"/>
<keyword evidence="6" id="KW-1003">Cell membrane</keyword>
<keyword evidence="10" id="KW-0479">Metal-binding</keyword>
<comment type="caution">
    <text evidence="23">The sequence shown here is derived from an EMBL/GenBank/DDBJ whole genome shotgun (WGS) entry which is preliminary data.</text>
</comment>
<evidence type="ECO:0000259" key="22">
    <source>
        <dbReference type="PROSITE" id="PS51296"/>
    </source>
</evidence>
<dbReference type="GO" id="GO:0046872">
    <property type="term" value="F:metal ion binding"/>
    <property type="evidence" value="ECO:0007669"/>
    <property type="project" value="UniProtKB-KW"/>
</dbReference>
<dbReference type="InterPro" id="IPR036922">
    <property type="entry name" value="Rieske_2Fe-2S_sf"/>
</dbReference>
<evidence type="ECO:0000313" key="24">
    <source>
        <dbReference type="Proteomes" id="UP000235598"/>
    </source>
</evidence>
<dbReference type="Pfam" id="PF19297">
    <property type="entry name" value="QcrA_N"/>
    <property type="match status" value="1"/>
</dbReference>
<evidence type="ECO:0000256" key="11">
    <source>
        <dbReference type="ARBA" id="ARBA00022982"/>
    </source>
</evidence>
<dbReference type="InterPro" id="IPR045603">
    <property type="entry name" value="QcrA_N"/>
</dbReference>